<feature type="domain" description="Putative restriction endonuclease" evidence="1">
    <location>
        <begin position="20"/>
        <end position="178"/>
    </location>
</feature>
<dbReference type="InterPro" id="IPR012296">
    <property type="entry name" value="Nuclease_put_TT1808"/>
</dbReference>
<accession>A0A8T4IRX0</accession>
<dbReference type="CDD" id="cd06260">
    <property type="entry name" value="DUF820-like"/>
    <property type="match status" value="1"/>
</dbReference>
<sequence length="200" mass="22116">MTDVSPGGSTRFQALCRTLLNLDVPEGRRAEIIAGHIVMSPWSQPFYLPLMRSLRRQLEPHAPEGHIADSAPFLFTFPSEERAYGPDVYVVAERALQRRGRYVDGEALSLVAELTSPSTRDTDWDDKAPVYGRSGVPVYLLLDMQEGAVTVFWNPSSRGYAARLTVPFGEKVTVPAPFDCVLDTTGFDAHPDNGDSDEDE</sequence>
<dbReference type="EMBL" id="JAGSMN010000193">
    <property type="protein sequence ID" value="MBR7673303.1"/>
    <property type="molecule type" value="Genomic_DNA"/>
</dbReference>
<dbReference type="Proteomes" id="UP000675554">
    <property type="component" value="Unassembled WGS sequence"/>
</dbReference>
<organism evidence="2 3">
    <name type="scientific">Streptomyces daliensis</name>
    <dbReference type="NCBI Taxonomy" id="299421"/>
    <lineage>
        <taxon>Bacteria</taxon>
        <taxon>Bacillati</taxon>
        <taxon>Actinomycetota</taxon>
        <taxon>Actinomycetes</taxon>
        <taxon>Kitasatosporales</taxon>
        <taxon>Streptomycetaceae</taxon>
        <taxon>Streptomyces</taxon>
    </lineage>
</organism>
<dbReference type="PANTHER" id="PTHR35400">
    <property type="entry name" value="SLR1083 PROTEIN"/>
    <property type="match status" value="1"/>
</dbReference>
<dbReference type="SUPFAM" id="SSF52980">
    <property type="entry name" value="Restriction endonuclease-like"/>
    <property type="match status" value="1"/>
</dbReference>
<keyword evidence="3" id="KW-1185">Reference proteome</keyword>
<dbReference type="InterPro" id="IPR008538">
    <property type="entry name" value="Uma2"/>
</dbReference>
<dbReference type="PANTHER" id="PTHR35400:SF3">
    <property type="entry name" value="SLL1072 PROTEIN"/>
    <property type="match status" value="1"/>
</dbReference>
<dbReference type="AlphaFoldDB" id="A0A8T4IRX0"/>
<name>A0A8T4IRX0_9ACTN</name>
<comment type="caution">
    <text evidence="2">The sequence shown here is derived from an EMBL/GenBank/DDBJ whole genome shotgun (WGS) entry which is preliminary data.</text>
</comment>
<dbReference type="GO" id="GO:0004519">
    <property type="term" value="F:endonuclease activity"/>
    <property type="evidence" value="ECO:0007669"/>
    <property type="project" value="UniProtKB-KW"/>
</dbReference>
<reference evidence="2" key="1">
    <citation type="submission" date="2021-04" db="EMBL/GenBank/DDBJ databases">
        <title>Sequencing of actinobacteria type strains.</title>
        <authorList>
            <person name="Nguyen G.-S."/>
            <person name="Wentzel A."/>
        </authorList>
    </citation>
    <scope>NUCLEOTIDE SEQUENCE</scope>
    <source>
        <strain evidence="2">DSM 42095</strain>
    </source>
</reference>
<evidence type="ECO:0000259" key="1">
    <source>
        <dbReference type="Pfam" id="PF05685"/>
    </source>
</evidence>
<evidence type="ECO:0000313" key="2">
    <source>
        <dbReference type="EMBL" id="MBR7673303.1"/>
    </source>
</evidence>
<dbReference type="Pfam" id="PF05685">
    <property type="entry name" value="Uma2"/>
    <property type="match status" value="1"/>
</dbReference>
<dbReference type="Gene3D" id="3.90.1570.10">
    <property type="entry name" value="tt1808, chain A"/>
    <property type="match status" value="1"/>
</dbReference>
<dbReference type="InterPro" id="IPR011335">
    <property type="entry name" value="Restrct_endonuc-II-like"/>
</dbReference>
<evidence type="ECO:0000313" key="3">
    <source>
        <dbReference type="Proteomes" id="UP000675554"/>
    </source>
</evidence>
<keyword evidence="2" id="KW-0540">Nuclease</keyword>
<gene>
    <name evidence="2" type="ORF">KDA82_09785</name>
</gene>
<protein>
    <submittedName>
        <fullName evidence="2">Uma2 family endonuclease</fullName>
    </submittedName>
</protein>
<keyword evidence="2" id="KW-0378">Hydrolase</keyword>
<proteinExistence type="predicted"/>
<keyword evidence="2" id="KW-0255">Endonuclease</keyword>